<sequence>MDEVGRVIGYDNSLVWDLLLQGISTVILLVLVVFIIRLCLLGIKALKIYIKKNS</sequence>
<reference evidence="2 3" key="1">
    <citation type="journal article" date="2011" name="J. Bacteriol.">
        <title>Complete genome sequence of the cellulose-degrading bacterium Cellulosilyticum lentocellum.</title>
        <authorList>
            <consortium name="US DOE Joint Genome Institute"/>
            <person name="Miller D.A."/>
            <person name="Suen G."/>
            <person name="Bruce D."/>
            <person name="Copeland A."/>
            <person name="Cheng J.F."/>
            <person name="Detter C."/>
            <person name="Goodwin L.A."/>
            <person name="Han C.S."/>
            <person name="Hauser L.J."/>
            <person name="Land M.L."/>
            <person name="Lapidus A."/>
            <person name="Lucas S."/>
            <person name="Meincke L."/>
            <person name="Pitluck S."/>
            <person name="Tapia R."/>
            <person name="Teshima H."/>
            <person name="Woyke T."/>
            <person name="Fox B.G."/>
            <person name="Angert E.R."/>
            <person name="Currie C.R."/>
        </authorList>
    </citation>
    <scope>NUCLEOTIDE SEQUENCE [LARGE SCALE GENOMIC DNA]</scope>
    <source>
        <strain evidence="3">ATCC 49066 / DSM 5427 / NCIMB 11756 / RHM5</strain>
    </source>
</reference>
<evidence type="ECO:0000256" key="1">
    <source>
        <dbReference type="SAM" id="Phobius"/>
    </source>
</evidence>
<dbReference type="KEGG" id="cle:Clole_2880"/>
<name>F2JLQ2_CELLD</name>
<evidence type="ECO:0000313" key="2">
    <source>
        <dbReference type="EMBL" id="ADZ84578.1"/>
    </source>
</evidence>
<dbReference type="Proteomes" id="UP000008467">
    <property type="component" value="Chromosome"/>
</dbReference>
<gene>
    <name evidence="2" type="ordered locus">Clole_2880</name>
</gene>
<organism evidence="2 3">
    <name type="scientific">Cellulosilyticum lentocellum (strain ATCC 49066 / DSM 5427 / NCIMB 11756 / RHM5)</name>
    <name type="common">Clostridium lentocellum</name>
    <dbReference type="NCBI Taxonomy" id="642492"/>
    <lineage>
        <taxon>Bacteria</taxon>
        <taxon>Bacillati</taxon>
        <taxon>Bacillota</taxon>
        <taxon>Clostridia</taxon>
        <taxon>Lachnospirales</taxon>
        <taxon>Cellulosilyticaceae</taxon>
        <taxon>Cellulosilyticum</taxon>
    </lineage>
</organism>
<proteinExistence type="predicted"/>
<keyword evidence="1" id="KW-1133">Transmembrane helix</keyword>
<keyword evidence="1" id="KW-0812">Transmembrane</keyword>
<protein>
    <submittedName>
        <fullName evidence="2">Uncharacterized protein</fullName>
    </submittedName>
</protein>
<dbReference type="HOGENOM" id="CLU_3041679_0_0_9"/>
<accession>F2JLQ2</accession>
<evidence type="ECO:0000313" key="3">
    <source>
        <dbReference type="Proteomes" id="UP000008467"/>
    </source>
</evidence>
<dbReference type="AlphaFoldDB" id="F2JLQ2"/>
<dbReference type="EMBL" id="CP002582">
    <property type="protein sequence ID" value="ADZ84578.1"/>
    <property type="molecule type" value="Genomic_DNA"/>
</dbReference>
<dbReference type="RefSeq" id="WP_013657858.1">
    <property type="nucleotide sequence ID" value="NC_015275.1"/>
</dbReference>
<keyword evidence="3" id="KW-1185">Reference proteome</keyword>
<feature type="transmembrane region" description="Helical" evidence="1">
    <location>
        <begin position="20"/>
        <end position="43"/>
    </location>
</feature>
<keyword evidence="1" id="KW-0472">Membrane</keyword>